<dbReference type="PROSITE" id="PS51257">
    <property type="entry name" value="PROKAR_LIPOPROTEIN"/>
    <property type="match status" value="1"/>
</dbReference>
<dbReference type="Pfam" id="PF20563">
    <property type="entry name" value="DUF6773"/>
    <property type="match status" value="1"/>
</dbReference>
<evidence type="ECO:0000313" key="2">
    <source>
        <dbReference type="EMBL" id="NUU60639.1"/>
    </source>
</evidence>
<reference evidence="2" key="1">
    <citation type="submission" date="2020-06" db="EMBL/GenBank/DDBJ databases">
        <title>Paenibacillus sp. nov., isolated from soil.</title>
        <authorList>
            <person name="Seo Y.L."/>
        </authorList>
    </citation>
    <scope>NUCLEOTIDE SEQUENCE [LARGE SCALE GENOMIC DNA]</scope>
    <source>
        <strain evidence="2">JW14</strain>
    </source>
</reference>
<sequence length="161" mass="18072">MKNTKIKDEQIMQLKNKVQSEAYWVVIFLAAISCFIKSNVLDLDFSQFAVELGIIILSTAYIAIRSMLIGYVLNSKGGKVLTITSILAISLAISIINGVRNYSLYSDKYSGIFDGLFISVLVVTFISALVFISVIFALLYWSNLLGQRRIEKKLNEIEEDD</sequence>
<evidence type="ECO:0000256" key="1">
    <source>
        <dbReference type="SAM" id="Phobius"/>
    </source>
</evidence>
<dbReference type="AlphaFoldDB" id="A0A850ELN2"/>
<keyword evidence="1" id="KW-0472">Membrane</keyword>
<proteinExistence type="predicted"/>
<feature type="transmembrane region" description="Helical" evidence="1">
    <location>
        <begin position="80"/>
        <end position="96"/>
    </location>
</feature>
<comment type="caution">
    <text evidence="2">The sequence shown here is derived from an EMBL/GenBank/DDBJ whole genome shotgun (WGS) entry which is preliminary data.</text>
</comment>
<dbReference type="EMBL" id="JABWCS010000203">
    <property type="protein sequence ID" value="NUU60639.1"/>
    <property type="molecule type" value="Genomic_DNA"/>
</dbReference>
<feature type="transmembrane region" description="Helical" evidence="1">
    <location>
        <begin position="52"/>
        <end position="73"/>
    </location>
</feature>
<gene>
    <name evidence="2" type="ORF">HPT30_09820</name>
</gene>
<feature type="transmembrane region" description="Helical" evidence="1">
    <location>
        <begin position="116"/>
        <end position="141"/>
    </location>
</feature>
<keyword evidence="3" id="KW-1185">Reference proteome</keyword>
<dbReference type="InterPro" id="IPR046664">
    <property type="entry name" value="DUF6773"/>
</dbReference>
<name>A0A850ELN2_9BACL</name>
<keyword evidence="1" id="KW-1133">Transmembrane helix</keyword>
<feature type="transmembrane region" description="Helical" evidence="1">
    <location>
        <begin position="21"/>
        <end position="40"/>
    </location>
</feature>
<accession>A0A850ELN2</accession>
<evidence type="ECO:0000313" key="3">
    <source>
        <dbReference type="Proteomes" id="UP000564806"/>
    </source>
</evidence>
<protein>
    <submittedName>
        <fullName evidence="2">Uncharacterized protein</fullName>
    </submittedName>
</protein>
<organism evidence="2 3">
    <name type="scientific">Paenibacillus agri</name>
    <dbReference type="NCBI Taxonomy" id="2744309"/>
    <lineage>
        <taxon>Bacteria</taxon>
        <taxon>Bacillati</taxon>
        <taxon>Bacillota</taxon>
        <taxon>Bacilli</taxon>
        <taxon>Bacillales</taxon>
        <taxon>Paenibacillaceae</taxon>
        <taxon>Paenibacillus</taxon>
    </lineage>
</organism>
<keyword evidence="1" id="KW-0812">Transmembrane</keyword>
<dbReference type="RefSeq" id="WP_175371219.1">
    <property type="nucleotide sequence ID" value="NZ_JABWCS010000203.1"/>
</dbReference>
<dbReference type="Proteomes" id="UP000564806">
    <property type="component" value="Unassembled WGS sequence"/>
</dbReference>